<dbReference type="EMBL" id="MU128922">
    <property type="protein sequence ID" value="KAF9518765.1"/>
    <property type="molecule type" value="Genomic_DNA"/>
</dbReference>
<gene>
    <name evidence="2" type="ORF">BS47DRAFT_1379706</name>
</gene>
<dbReference type="OrthoDB" id="3266428at2759"/>
<organism evidence="2 3">
    <name type="scientific">Hydnum rufescens UP504</name>
    <dbReference type="NCBI Taxonomy" id="1448309"/>
    <lineage>
        <taxon>Eukaryota</taxon>
        <taxon>Fungi</taxon>
        <taxon>Dikarya</taxon>
        <taxon>Basidiomycota</taxon>
        <taxon>Agaricomycotina</taxon>
        <taxon>Agaricomycetes</taxon>
        <taxon>Cantharellales</taxon>
        <taxon>Hydnaceae</taxon>
        <taxon>Hydnum</taxon>
    </lineage>
</organism>
<dbReference type="AlphaFoldDB" id="A0A9P6B753"/>
<evidence type="ECO:0000256" key="1">
    <source>
        <dbReference type="ARBA" id="ARBA00023125"/>
    </source>
</evidence>
<proteinExistence type="predicted"/>
<evidence type="ECO:0000313" key="3">
    <source>
        <dbReference type="Proteomes" id="UP000886523"/>
    </source>
</evidence>
<dbReference type="Gene3D" id="1.10.150.130">
    <property type="match status" value="1"/>
</dbReference>
<reference evidence="2" key="1">
    <citation type="journal article" date="2020" name="Nat. Commun.">
        <title>Large-scale genome sequencing of mycorrhizal fungi provides insights into the early evolution of symbiotic traits.</title>
        <authorList>
            <person name="Miyauchi S."/>
            <person name="Kiss E."/>
            <person name="Kuo A."/>
            <person name="Drula E."/>
            <person name="Kohler A."/>
            <person name="Sanchez-Garcia M."/>
            <person name="Morin E."/>
            <person name="Andreopoulos B."/>
            <person name="Barry K.W."/>
            <person name="Bonito G."/>
            <person name="Buee M."/>
            <person name="Carver A."/>
            <person name="Chen C."/>
            <person name="Cichocki N."/>
            <person name="Clum A."/>
            <person name="Culley D."/>
            <person name="Crous P.W."/>
            <person name="Fauchery L."/>
            <person name="Girlanda M."/>
            <person name="Hayes R.D."/>
            <person name="Keri Z."/>
            <person name="LaButti K."/>
            <person name="Lipzen A."/>
            <person name="Lombard V."/>
            <person name="Magnuson J."/>
            <person name="Maillard F."/>
            <person name="Murat C."/>
            <person name="Nolan M."/>
            <person name="Ohm R.A."/>
            <person name="Pangilinan J."/>
            <person name="Pereira M.F."/>
            <person name="Perotto S."/>
            <person name="Peter M."/>
            <person name="Pfister S."/>
            <person name="Riley R."/>
            <person name="Sitrit Y."/>
            <person name="Stielow J.B."/>
            <person name="Szollosi G."/>
            <person name="Zifcakova L."/>
            <person name="Stursova M."/>
            <person name="Spatafora J.W."/>
            <person name="Tedersoo L."/>
            <person name="Vaario L.M."/>
            <person name="Yamada A."/>
            <person name="Yan M."/>
            <person name="Wang P."/>
            <person name="Xu J."/>
            <person name="Bruns T."/>
            <person name="Baldrian P."/>
            <person name="Vilgalys R."/>
            <person name="Dunand C."/>
            <person name="Henrissat B."/>
            <person name="Grigoriev I.V."/>
            <person name="Hibbett D."/>
            <person name="Nagy L.G."/>
            <person name="Martin F.M."/>
        </authorList>
    </citation>
    <scope>NUCLEOTIDE SEQUENCE</scope>
    <source>
        <strain evidence="2">UP504</strain>
    </source>
</reference>
<dbReference type="InterPro" id="IPR010998">
    <property type="entry name" value="Integrase_recombinase_N"/>
</dbReference>
<accession>A0A9P6B753</accession>
<keyword evidence="1" id="KW-0238">DNA-binding</keyword>
<dbReference type="Proteomes" id="UP000886523">
    <property type="component" value="Unassembled WGS sequence"/>
</dbReference>
<name>A0A9P6B753_9AGAM</name>
<evidence type="ECO:0000313" key="2">
    <source>
        <dbReference type="EMBL" id="KAF9518765.1"/>
    </source>
</evidence>
<sequence>MCLQGRACLKRGIIHPHKTMWEKFTSLEGRKGSEFSEVCLVMHVGAARVKRNFSIFTNELWGYKQHWMLETESEEQDWNKRQTNFGIKNLVCVAEVQTSEQEDSLLSANPDLHRLFPHLAGLPKGCAPRRNGPKATLHPNRPHVEAHERIFYWVSEQSLARRKALAAQYSGDALTDYDIALHSLWSHGTLGGYGSALADWISWCDLMKIPETSRLPISKIDLRVYLAKKVGQEGASKAKTTMRGLAAWHVVQDVPWHGDDKLAVDFRKAIASKALPLKPVPPPSHNYQPPQSPFLLRISGASTASENSLSLRSQTKSQTTVLHIPWNQNTRSIGADLLLSSWDDLSDSCPNQALRWHLKFSFRTAESAKLFAYSTPSSPSGWTAMTKTAFMNRCKYVYLTNGLKFKADGQSDALVQPPAALGGDSPGARETLTPWLWRPSAANGLHSHAP</sequence>
<dbReference type="GO" id="GO:0003677">
    <property type="term" value="F:DNA binding"/>
    <property type="evidence" value="ECO:0007669"/>
    <property type="project" value="UniProtKB-KW"/>
</dbReference>
<comment type="caution">
    <text evidence="2">The sequence shown here is derived from an EMBL/GenBank/DDBJ whole genome shotgun (WGS) entry which is preliminary data.</text>
</comment>
<keyword evidence="3" id="KW-1185">Reference proteome</keyword>
<dbReference type="SUPFAM" id="SSF47823">
    <property type="entry name" value="lambda integrase-like, N-terminal domain"/>
    <property type="match status" value="1"/>
</dbReference>
<protein>
    <submittedName>
        <fullName evidence="2">Uncharacterized protein</fullName>
    </submittedName>
</protein>